<reference evidence="2 3" key="1">
    <citation type="submission" date="2019-02" db="EMBL/GenBank/DDBJ databases">
        <title>Deep-cultivation of Planctomycetes and their phenomic and genomic characterization uncovers novel biology.</title>
        <authorList>
            <person name="Wiegand S."/>
            <person name="Jogler M."/>
            <person name="Boedeker C."/>
            <person name="Pinto D."/>
            <person name="Vollmers J."/>
            <person name="Rivas-Marin E."/>
            <person name="Kohn T."/>
            <person name="Peeters S.H."/>
            <person name="Heuer A."/>
            <person name="Rast P."/>
            <person name="Oberbeckmann S."/>
            <person name="Bunk B."/>
            <person name="Jeske O."/>
            <person name="Meyerdierks A."/>
            <person name="Storesund J.E."/>
            <person name="Kallscheuer N."/>
            <person name="Luecker S."/>
            <person name="Lage O.M."/>
            <person name="Pohl T."/>
            <person name="Merkel B.J."/>
            <person name="Hornburger P."/>
            <person name="Mueller R.-W."/>
            <person name="Bruemmer F."/>
            <person name="Labrenz M."/>
            <person name="Spormann A.M."/>
            <person name="Op den Camp H."/>
            <person name="Overmann J."/>
            <person name="Amann R."/>
            <person name="Jetten M.S.M."/>
            <person name="Mascher T."/>
            <person name="Medema M.H."/>
            <person name="Devos D.P."/>
            <person name="Kaster A.-K."/>
            <person name="Ovreas L."/>
            <person name="Rohde M."/>
            <person name="Galperin M.Y."/>
            <person name="Jogler C."/>
        </authorList>
    </citation>
    <scope>NUCLEOTIDE SEQUENCE [LARGE SCALE GENOMIC DNA]</scope>
    <source>
        <strain evidence="2 3">Pan181</strain>
    </source>
</reference>
<evidence type="ECO:0000313" key="2">
    <source>
        <dbReference type="EMBL" id="QDU57168.1"/>
    </source>
</evidence>
<dbReference type="InterPro" id="IPR006674">
    <property type="entry name" value="HD_domain"/>
</dbReference>
<proteinExistence type="predicted"/>
<keyword evidence="3" id="KW-1185">Reference proteome</keyword>
<dbReference type="SMART" id="SM00471">
    <property type="entry name" value="HDc"/>
    <property type="match status" value="1"/>
</dbReference>
<sequence length="440" mass="49159">MPHPYAAIPEFAERYSTSGLMRMPPCDDIPLTPRVRRLIDTPAFQRLKQVSQLGLVRMVYPGAGHSRFEHSLGTYRTALQFLERLSGDDRFTAAVSSRQAELFLLAALLHDVGHWPYCHPLEDIAAEGVVVHEQLARQAITTGPLAEALADDWQVDPAEVADLIAGSTTSTGDEIVASMLSGPIDVDKIDYLARDSRHCGVPYGQNFDQSRLVASLCLNEAGNRIAVTDKGKTAAELMVFARYVMFSEVYWHHAVRSSTAMLQRAVFDVTDRLDWAYLFASSDAQFAEHLRQHTTNIPASALVESLFGTQRSLFKRLAQYSYLDSPELHTKLARQPYAWLVERSSQLAECLTKQLGIDVAPHEVLIDAPPTKLEVQFNVDVCYTKRDAYRPLGEVSPVVRTLAREQFDNYVKQVRVFVAPRVAQAARGVDIDRLLDEVTS</sequence>
<protein>
    <submittedName>
        <fullName evidence="2">HD domain protein</fullName>
    </submittedName>
</protein>
<feature type="domain" description="HD/PDEase" evidence="1">
    <location>
        <begin position="63"/>
        <end position="201"/>
    </location>
</feature>
<dbReference type="InterPro" id="IPR045509">
    <property type="entry name" value="HD_assoc_2"/>
</dbReference>
<name>A0A518AR23_9BACT</name>
<dbReference type="Gene3D" id="1.10.3210.10">
    <property type="entry name" value="Hypothetical protein af1432"/>
    <property type="match status" value="1"/>
</dbReference>
<dbReference type="AlphaFoldDB" id="A0A518AR23"/>
<dbReference type="OrthoDB" id="9803619at2"/>
<dbReference type="Proteomes" id="UP000315750">
    <property type="component" value="Chromosome"/>
</dbReference>
<dbReference type="PANTHER" id="PTHR11373">
    <property type="entry name" value="DEOXYNUCLEOSIDE TRIPHOSPHATE TRIPHOSPHOHYDROLASE"/>
    <property type="match status" value="1"/>
</dbReference>
<gene>
    <name evidence="2" type="ORF">Pan181_33820</name>
</gene>
<evidence type="ECO:0000313" key="3">
    <source>
        <dbReference type="Proteomes" id="UP000315750"/>
    </source>
</evidence>
<dbReference type="InterPro" id="IPR003607">
    <property type="entry name" value="HD/PDEase_dom"/>
</dbReference>
<dbReference type="GO" id="GO:0008832">
    <property type="term" value="F:dGTPase activity"/>
    <property type="evidence" value="ECO:0007669"/>
    <property type="project" value="TreeGrafter"/>
</dbReference>
<organism evidence="2 3">
    <name type="scientific">Aeoliella mucimassa</name>
    <dbReference type="NCBI Taxonomy" id="2527972"/>
    <lineage>
        <taxon>Bacteria</taxon>
        <taxon>Pseudomonadati</taxon>
        <taxon>Planctomycetota</taxon>
        <taxon>Planctomycetia</taxon>
        <taxon>Pirellulales</taxon>
        <taxon>Lacipirellulaceae</taxon>
        <taxon>Aeoliella</taxon>
    </lineage>
</organism>
<dbReference type="InterPro" id="IPR050135">
    <property type="entry name" value="dGTPase-like"/>
</dbReference>
<dbReference type="Pfam" id="PF01966">
    <property type="entry name" value="HD"/>
    <property type="match status" value="1"/>
</dbReference>
<dbReference type="GO" id="GO:0006203">
    <property type="term" value="P:dGTP catabolic process"/>
    <property type="evidence" value="ECO:0007669"/>
    <property type="project" value="TreeGrafter"/>
</dbReference>
<dbReference type="EMBL" id="CP036278">
    <property type="protein sequence ID" value="QDU57168.1"/>
    <property type="molecule type" value="Genomic_DNA"/>
</dbReference>
<dbReference type="SUPFAM" id="SSF109604">
    <property type="entry name" value="HD-domain/PDEase-like"/>
    <property type="match status" value="1"/>
</dbReference>
<dbReference type="KEGG" id="amuc:Pan181_33820"/>
<accession>A0A518AR23</accession>
<evidence type="ECO:0000259" key="1">
    <source>
        <dbReference type="SMART" id="SM00471"/>
    </source>
</evidence>
<dbReference type="PANTHER" id="PTHR11373:SF4">
    <property type="entry name" value="DEOXYNUCLEOSIDE TRIPHOSPHATE TRIPHOSPHOHYDROLASE SAMHD1"/>
    <property type="match status" value="1"/>
</dbReference>
<dbReference type="Pfam" id="PF19276">
    <property type="entry name" value="HD_assoc_2"/>
    <property type="match status" value="1"/>
</dbReference>
<dbReference type="RefSeq" id="WP_145248153.1">
    <property type="nucleotide sequence ID" value="NZ_CP036278.1"/>
</dbReference>